<comment type="caution">
    <text evidence="3">The sequence shown here is derived from an EMBL/GenBank/DDBJ whole genome shotgun (WGS) entry which is preliminary data.</text>
</comment>
<feature type="compositionally biased region" description="Polar residues" evidence="1">
    <location>
        <begin position="47"/>
        <end position="79"/>
    </location>
</feature>
<evidence type="ECO:0000313" key="4">
    <source>
        <dbReference type="Proteomes" id="UP000886998"/>
    </source>
</evidence>
<evidence type="ECO:0000259" key="2">
    <source>
        <dbReference type="Pfam" id="PF03372"/>
    </source>
</evidence>
<accession>A0A8X6YT12</accession>
<gene>
    <name evidence="3" type="ORF">TNIN_141661</name>
</gene>
<dbReference type="InterPro" id="IPR005135">
    <property type="entry name" value="Endo/exonuclease/phosphatase"/>
</dbReference>
<dbReference type="Proteomes" id="UP000886998">
    <property type="component" value="Unassembled WGS sequence"/>
</dbReference>
<protein>
    <recommendedName>
        <fullName evidence="2">Endonuclease/exonuclease/phosphatase domain-containing protein</fullName>
    </recommendedName>
</protein>
<dbReference type="SUPFAM" id="SSF56219">
    <property type="entry name" value="DNase I-like"/>
    <property type="match status" value="1"/>
</dbReference>
<sequence length="217" mass="24135">MASSTECPLFPKPRKGTGKSSSENRNRNNSELKQNASPMVIPGFSFAQVSNPNKSQQMAAQGSASLASNQTKNSNKAPENTEAINAIQNENSEFGYLQALLEIQKIFSLFPSLLSEMKKSHNFTNPADKLNCLLKGVCSSFTTLSMIKSFFGLSIFSWNADGVRSRIVEIRDFVDKHSPDILLLQETHLRPEHSFKIPNYICLDRQDHPALAVELRS</sequence>
<keyword evidence="4" id="KW-1185">Reference proteome</keyword>
<feature type="domain" description="Endonuclease/exonuclease/phosphatase" evidence="2">
    <location>
        <begin position="157"/>
        <end position="198"/>
    </location>
</feature>
<name>A0A8X6YT12_9ARAC</name>
<feature type="region of interest" description="Disordered" evidence="1">
    <location>
        <begin position="1"/>
        <end position="79"/>
    </location>
</feature>
<dbReference type="Pfam" id="PF03372">
    <property type="entry name" value="Exo_endo_phos"/>
    <property type="match status" value="1"/>
</dbReference>
<reference evidence="3" key="1">
    <citation type="submission" date="2020-08" db="EMBL/GenBank/DDBJ databases">
        <title>Multicomponent nature underlies the extraordinary mechanical properties of spider dragline silk.</title>
        <authorList>
            <person name="Kono N."/>
            <person name="Nakamura H."/>
            <person name="Mori M."/>
            <person name="Yoshida Y."/>
            <person name="Ohtoshi R."/>
            <person name="Malay A.D."/>
            <person name="Moran D.A.P."/>
            <person name="Tomita M."/>
            <person name="Numata K."/>
            <person name="Arakawa K."/>
        </authorList>
    </citation>
    <scope>NUCLEOTIDE SEQUENCE</scope>
</reference>
<dbReference type="GO" id="GO:0003824">
    <property type="term" value="F:catalytic activity"/>
    <property type="evidence" value="ECO:0007669"/>
    <property type="project" value="InterPro"/>
</dbReference>
<evidence type="ECO:0000313" key="3">
    <source>
        <dbReference type="EMBL" id="GFY77427.1"/>
    </source>
</evidence>
<evidence type="ECO:0000256" key="1">
    <source>
        <dbReference type="SAM" id="MobiDB-lite"/>
    </source>
</evidence>
<organism evidence="3 4">
    <name type="scientific">Trichonephila inaurata madagascariensis</name>
    <dbReference type="NCBI Taxonomy" id="2747483"/>
    <lineage>
        <taxon>Eukaryota</taxon>
        <taxon>Metazoa</taxon>
        <taxon>Ecdysozoa</taxon>
        <taxon>Arthropoda</taxon>
        <taxon>Chelicerata</taxon>
        <taxon>Arachnida</taxon>
        <taxon>Araneae</taxon>
        <taxon>Araneomorphae</taxon>
        <taxon>Entelegynae</taxon>
        <taxon>Araneoidea</taxon>
        <taxon>Nephilidae</taxon>
        <taxon>Trichonephila</taxon>
        <taxon>Trichonephila inaurata</taxon>
    </lineage>
</organism>
<dbReference type="EMBL" id="BMAV01022455">
    <property type="protein sequence ID" value="GFY77427.1"/>
    <property type="molecule type" value="Genomic_DNA"/>
</dbReference>
<dbReference type="InterPro" id="IPR036691">
    <property type="entry name" value="Endo/exonu/phosph_ase_sf"/>
</dbReference>
<dbReference type="Gene3D" id="3.60.10.10">
    <property type="entry name" value="Endonuclease/exonuclease/phosphatase"/>
    <property type="match status" value="1"/>
</dbReference>
<dbReference type="AlphaFoldDB" id="A0A8X6YT12"/>
<proteinExistence type="predicted"/>